<dbReference type="RefSeq" id="WP_164857328.1">
    <property type="nucleotide sequence ID" value="NZ_SACN01000003.1"/>
</dbReference>
<name>A0A437LY46_9SPHN</name>
<dbReference type="EMBL" id="SACN01000003">
    <property type="protein sequence ID" value="RVT90256.1"/>
    <property type="molecule type" value="Genomic_DNA"/>
</dbReference>
<accession>A0A437LY46</accession>
<organism evidence="1 2">
    <name type="scientific">Sphingomonas crocodyli</name>
    <dbReference type="NCBI Taxonomy" id="1979270"/>
    <lineage>
        <taxon>Bacteria</taxon>
        <taxon>Pseudomonadati</taxon>
        <taxon>Pseudomonadota</taxon>
        <taxon>Alphaproteobacteria</taxon>
        <taxon>Sphingomonadales</taxon>
        <taxon>Sphingomonadaceae</taxon>
        <taxon>Sphingomonas</taxon>
    </lineage>
</organism>
<sequence>MSEALDQAASLAATHWVAFVEESGVAANLNLRDRVTIFARQFHPEMLRRLPVLWNAPDEVALLAIVEGIERSGLETRRMIELQLRIKLPYPTPDSST</sequence>
<keyword evidence="2" id="KW-1185">Reference proteome</keyword>
<evidence type="ECO:0000313" key="2">
    <source>
        <dbReference type="Proteomes" id="UP000282971"/>
    </source>
</evidence>
<comment type="caution">
    <text evidence="1">The sequence shown here is derived from an EMBL/GenBank/DDBJ whole genome shotgun (WGS) entry which is preliminary data.</text>
</comment>
<gene>
    <name evidence="1" type="ORF">EOD43_18360</name>
</gene>
<dbReference type="Proteomes" id="UP000282971">
    <property type="component" value="Unassembled WGS sequence"/>
</dbReference>
<protein>
    <submittedName>
        <fullName evidence="1">Uncharacterized protein</fullName>
    </submittedName>
</protein>
<evidence type="ECO:0000313" key="1">
    <source>
        <dbReference type="EMBL" id="RVT90256.1"/>
    </source>
</evidence>
<reference evidence="1 2" key="1">
    <citation type="submission" date="2019-01" db="EMBL/GenBank/DDBJ databases">
        <authorList>
            <person name="Chen W.-M."/>
        </authorList>
    </citation>
    <scope>NUCLEOTIDE SEQUENCE [LARGE SCALE GENOMIC DNA]</scope>
    <source>
        <strain evidence="1 2">CCP-7</strain>
    </source>
</reference>
<dbReference type="AlphaFoldDB" id="A0A437LY46"/>
<proteinExistence type="predicted"/>